<sequence>MTQTITQPKLGDLRVWWIPQVPMKGFRVPVKNIGEAKLLLNTLADYDIFQFKNNIKPDYCNAGGLEVYVSNIDGEKTPGWEEWEDDEGNDINNTEGAIE</sequence>
<protein>
    <submittedName>
        <fullName evidence="2">Uncharacterized protein</fullName>
    </submittedName>
</protein>
<dbReference type="Pfam" id="PF17420">
    <property type="entry name" value="GP17"/>
    <property type="match status" value="1"/>
</dbReference>
<name>A0A0F9UDI1_9ZZZZ</name>
<feature type="region of interest" description="Disordered" evidence="1">
    <location>
        <begin position="76"/>
        <end position="99"/>
    </location>
</feature>
<reference evidence="2" key="1">
    <citation type="journal article" date="2015" name="Nature">
        <title>Complex archaea that bridge the gap between prokaryotes and eukaryotes.</title>
        <authorList>
            <person name="Spang A."/>
            <person name="Saw J.H."/>
            <person name="Jorgensen S.L."/>
            <person name="Zaremba-Niedzwiedzka K."/>
            <person name="Martijn J."/>
            <person name="Lind A.E."/>
            <person name="van Eijk R."/>
            <person name="Schleper C."/>
            <person name="Guy L."/>
            <person name="Ettema T.J."/>
        </authorList>
    </citation>
    <scope>NUCLEOTIDE SEQUENCE</scope>
</reference>
<gene>
    <name evidence="2" type="ORF">LCGC14_0543700</name>
</gene>
<organism evidence="2">
    <name type="scientific">marine sediment metagenome</name>
    <dbReference type="NCBI Taxonomy" id="412755"/>
    <lineage>
        <taxon>unclassified sequences</taxon>
        <taxon>metagenomes</taxon>
        <taxon>ecological metagenomes</taxon>
    </lineage>
</organism>
<feature type="compositionally biased region" description="Polar residues" evidence="1">
    <location>
        <begin position="90"/>
        <end position="99"/>
    </location>
</feature>
<proteinExistence type="predicted"/>
<accession>A0A0F9UDI1</accession>
<comment type="caution">
    <text evidence="2">The sequence shown here is derived from an EMBL/GenBank/DDBJ whole genome shotgun (WGS) entry which is preliminary data.</text>
</comment>
<evidence type="ECO:0000256" key="1">
    <source>
        <dbReference type="SAM" id="MobiDB-lite"/>
    </source>
</evidence>
<dbReference type="AlphaFoldDB" id="A0A0F9UDI1"/>
<evidence type="ECO:0000313" key="2">
    <source>
        <dbReference type="EMBL" id="KKN59271.1"/>
    </source>
</evidence>
<dbReference type="EMBL" id="LAZR01000732">
    <property type="protein sequence ID" value="KKN59271.1"/>
    <property type="molecule type" value="Genomic_DNA"/>
</dbReference>
<dbReference type="InterPro" id="IPR020285">
    <property type="entry name" value="Gp17"/>
</dbReference>